<keyword evidence="2" id="KW-1185">Reference proteome</keyword>
<protein>
    <submittedName>
        <fullName evidence="1">SatD family protein</fullName>
    </submittedName>
</protein>
<dbReference type="Pfam" id="PF16264">
    <property type="entry name" value="SatD"/>
    <property type="match status" value="1"/>
</dbReference>
<dbReference type="RefSeq" id="WP_310898780.1">
    <property type="nucleotide sequence ID" value="NZ_JAMQOS010000001.1"/>
</dbReference>
<dbReference type="EMBL" id="JAMQOS010000001">
    <property type="protein sequence ID" value="MDS0280939.1"/>
    <property type="molecule type" value="Genomic_DNA"/>
</dbReference>
<dbReference type="Proteomes" id="UP001268864">
    <property type="component" value="Unassembled WGS sequence"/>
</dbReference>
<organism evidence="1 2">
    <name type="scientific">Haloarcula onubensis</name>
    <dbReference type="NCBI Taxonomy" id="2950539"/>
    <lineage>
        <taxon>Archaea</taxon>
        <taxon>Methanobacteriati</taxon>
        <taxon>Methanobacteriota</taxon>
        <taxon>Stenosarchaea group</taxon>
        <taxon>Halobacteria</taxon>
        <taxon>Halobacteriales</taxon>
        <taxon>Haloarculaceae</taxon>
        <taxon>Haloarcula</taxon>
    </lineage>
</organism>
<evidence type="ECO:0000313" key="1">
    <source>
        <dbReference type="EMBL" id="MDS0280939.1"/>
    </source>
</evidence>
<comment type="caution">
    <text evidence="1">The sequence shown here is derived from an EMBL/GenBank/DDBJ whole genome shotgun (WGS) entry which is preliminary data.</text>
</comment>
<dbReference type="InterPro" id="IPR032580">
    <property type="entry name" value="SatD"/>
</dbReference>
<proteinExistence type="predicted"/>
<evidence type="ECO:0000313" key="2">
    <source>
        <dbReference type="Proteomes" id="UP001268864"/>
    </source>
</evidence>
<accession>A0ABU2FKH8</accession>
<reference evidence="1 2" key="1">
    <citation type="submission" date="2022-06" db="EMBL/GenBank/DDBJ databases">
        <title>Halomicroarcula sp. a new haloarchaeum isolate from saline soil.</title>
        <authorList>
            <person name="Strakova D."/>
            <person name="Galisteo C."/>
            <person name="Sanchez-Porro C."/>
            <person name="Ventosa A."/>
        </authorList>
    </citation>
    <scope>NUCLEOTIDE SEQUENCE [LARGE SCALE GENOMIC DNA]</scope>
    <source>
        <strain evidence="1 2">S3CR25-11</strain>
    </source>
</reference>
<gene>
    <name evidence="1" type="ORF">NDI86_02320</name>
</gene>
<name>A0ABU2FKH8_9EURY</name>
<sequence length="216" mass="23424">MDGRWCVVVGEVVNPRSVDDRAALRASLETGIERANEALREQTVAPFSVLRGVEAVGGVLTSPERMYPALREIAEAVHPVAVRFAVVHGEIDVGLATQSVSRMDGPAFHEADRLLGEVATDERAVAVSDPDVEPWILTLLADQIRLLLTMKRAWTAHQAELVRAYRREGSMQAIADERDVSVQTVSQTLGRANAAQIMAVESNLDAALSAVWGFSV</sequence>